<name>A0A1I0FFA8_9RHOB</name>
<sequence length="217" mass="23621">MKVFQFLAAAAITAAAAAPASAATYRYDLKLTYLGTTYSELQGTIYGDDRNDIHVDEDLFLADGNSYGLPVLNSRLNPGDQTSFSAELYTPDGPDVWGNDYGNGGKAKWWILAGTQCNCTFEYVRADQENISMSSGDTKALYAGLVEGETLSYMFNLGYRSYLTTDIGSFNFWNRTASFTIDEVSVRDVSSVPVPASGALLLGAMGIFAARRRKNRA</sequence>
<proteinExistence type="predicted"/>
<keyword evidence="1" id="KW-0732">Signal</keyword>
<feature type="signal peptide" evidence="1">
    <location>
        <begin position="1"/>
        <end position="22"/>
    </location>
</feature>
<dbReference type="RefSeq" id="WP_090734691.1">
    <property type="nucleotide sequence ID" value="NZ_FOHO01000006.1"/>
</dbReference>
<organism evidence="2 3">
    <name type="scientific">Paracoccus homiensis</name>
    <dbReference type="NCBI Taxonomy" id="364199"/>
    <lineage>
        <taxon>Bacteria</taxon>
        <taxon>Pseudomonadati</taxon>
        <taxon>Pseudomonadota</taxon>
        <taxon>Alphaproteobacteria</taxon>
        <taxon>Rhodobacterales</taxon>
        <taxon>Paracoccaceae</taxon>
        <taxon>Paracoccus</taxon>
    </lineage>
</organism>
<feature type="chain" id="PRO_5011492134" evidence="1">
    <location>
        <begin position="23"/>
        <end position="217"/>
    </location>
</feature>
<accession>A0A1I0FFA8</accession>
<dbReference type="InterPro" id="IPR013424">
    <property type="entry name" value="Ice-binding_C"/>
</dbReference>
<evidence type="ECO:0000256" key="1">
    <source>
        <dbReference type="SAM" id="SignalP"/>
    </source>
</evidence>
<dbReference type="Proteomes" id="UP000199180">
    <property type="component" value="Unassembled WGS sequence"/>
</dbReference>
<dbReference type="AlphaFoldDB" id="A0A1I0FFA8"/>
<dbReference type="OrthoDB" id="5293309at2"/>
<gene>
    <name evidence="2" type="ORF">SAMN04489858_106175</name>
</gene>
<protein>
    <submittedName>
        <fullName evidence="2">VPLPA-CTERM protein sorting domain-containing protein</fullName>
    </submittedName>
</protein>
<dbReference type="EMBL" id="FOHO01000006">
    <property type="protein sequence ID" value="SET55890.1"/>
    <property type="molecule type" value="Genomic_DNA"/>
</dbReference>
<evidence type="ECO:0000313" key="3">
    <source>
        <dbReference type="Proteomes" id="UP000199180"/>
    </source>
</evidence>
<reference evidence="2 3" key="1">
    <citation type="submission" date="2016-10" db="EMBL/GenBank/DDBJ databases">
        <authorList>
            <person name="de Groot N.N."/>
        </authorList>
    </citation>
    <scope>NUCLEOTIDE SEQUENCE [LARGE SCALE GENOMIC DNA]</scope>
    <source>
        <strain evidence="2 3">DSM 17862</strain>
    </source>
</reference>
<evidence type="ECO:0000313" key="2">
    <source>
        <dbReference type="EMBL" id="SET55890.1"/>
    </source>
</evidence>
<dbReference type="NCBIfam" id="TIGR02595">
    <property type="entry name" value="PEP_CTERM"/>
    <property type="match status" value="1"/>
</dbReference>
<keyword evidence="3" id="KW-1185">Reference proteome</keyword>